<evidence type="ECO:0000313" key="6">
    <source>
        <dbReference type="EMBL" id="KAJ3427775.1"/>
    </source>
</evidence>
<name>A0AAV7YFQ3_9EUKA</name>
<evidence type="ECO:0000256" key="2">
    <source>
        <dbReference type="ARBA" id="ARBA00022801"/>
    </source>
</evidence>
<gene>
    <name evidence="6" type="ORF">M0812_25404</name>
</gene>
<organism evidence="6 7">
    <name type="scientific">Anaeramoeba flamelloides</name>
    <dbReference type="NCBI Taxonomy" id="1746091"/>
    <lineage>
        <taxon>Eukaryota</taxon>
        <taxon>Metamonada</taxon>
        <taxon>Anaeramoebidae</taxon>
        <taxon>Anaeramoeba</taxon>
    </lineage>
</organism>
<keyword evidence="2 4" id="KW-0378">Hydrolase</keyword>
<dbReference type="PRINTS" id="PR00114">
    <property type="entry name" value="STPHPHTASE"/>
</dbReference>
<comment type="catalytic activity">
    <reaction evidence="4">
        <text>O-phospho-L-threonyl-[protein] + H2O = L-threonyl-[protein] + phosphate</text>
        <dbReference type="Rhea" id="RHEA:47004"/>
        <dbReference type="Rhea" id="RHEA-COMP:11060"/>
        <dbReference type="Rhea" id="RHEA-COMP:11605"/>
        <dbReference type="ChEBI" id="CHEBI:15377"/>
        <dbReference type="ChEBI" id="CHEBI:30013"/>
        <dbReference type="ChEBI" id="CHEBI:43474"/>
        <dbReference type="ChEBI" id="CHEBI:61977"/>
        <dbReference type="EC" id="3.1.3.16"/>
    </reaction>
</comment>
<dbReference type="InterPro" id="IPR047129">
    <property type="entry name" value="PPA2-like"/>
</dbReference>
<reference evidence="6" key="1">
    <citation type="submission" date="2022-08" db="EMBL/GenBank/DDBJ databases">
        <title>Novel sulphate-reducing endosymbionts in the free-living metamonad Anaeramoeba.</title>
        <authorList>
            <person name="Jerlstrom-Hultqvist J."/>
            <person name="Cepicka I."/>
            <person name="Gallot-Lavallee L."/>
            <person name="Salas-Leiva D."/>
            <person name="Curtis B.A."/>
            <person name="Zahonova K."/>
            <person name="Pipaliya S."/>
            <person name="Dacks J."/>
            <person name="Roger A.J."/>
        </authorList>
    </citation>
    <scope>NUCLEOTIDE SEQUENCE</scope>
    <source>
        <strain evidence="6">Busselton2</strain>
    </source>
</reference>
<comment type="caution">
    <text evidence="6">The sequence shown here is derived from an EMBL/GenBank/DDBJ whole genome shotgun (WGS) entry which is preliminary data.</text>
</comment>
<dbReference type="EMBL" id="JANTQA010000060">
    <property type="protein sequence ID" value="KAJ3427775.1"/>
    <property type="molecule type" value="Genomic_DNA"/>
</dbReference>
<protein>
    <recommendedName>
        <fullName evidence="4">Serine/threonine-protein phosphatase</fullName>
        <ecNumber evidence="4">3.1.3.16</ecNumber>
    </recommendedName>
</protein>
<keyword evidence="3" id="KW-0464">Manganese</keyword>
<evidence type="ECO:0000313" key="7">
    <source>
        <dbReference type="Proteomes" id="UP001146793"/>
    </source>
</evidence>
<dbReference type="Gene3D" id="3.60.21.10">
    <property type="match status" value="1"/>
</dbReference>
<feature type="domain" description="Serine/threonine specific protein phosphatases" evidence="5">
    <location>
        <begin position="114"/>
        <end position="119"/>
    </location>
</feature>
<evidence type="ECO:0000256" key="4">
    <source>
        <dbReference type="RuleBase" id="RU004273"/>
    </source>
</evidence>
<evidence type="ECO:0000256" key="1">
    <source>
        <dbReference type="ARBA" id="ARBA00022723"/>
    </source>
</evidence>
<accession>A0AAV7YFQ3</accession>
<dbReference type="AlphaFoldDB" id="A0AAV7YFQ3"/>
<evidence type="ECO:0000256" key="3">
    <source>
        <dbReference type="ARBA" id="ARBA00023211"/>
    </source>
</evidence>
<dbReference type="Pfam" id="PF00149">
    <property type="entry name" value="Metallophos"/>
    <property type="match status" value="1"/>
</dbReference>
<proteinExistence type="inferred from homology"/>
<dbReference type="SUPFAM" id="SSF56300">
    <property type="entry name" value="Metallo-dependent phosphatases"/>
    <property type="match status" value="1"/>
</dbReference>
<dbReference type="EC" id="3.1.3.16" evidence="4"/>
<evidence type="ECO:0000259" key="5">
    <source>
        <dbReference type="PROSITE" id="PS00125"/>
    </source>
</evidence>
<dbReference type="PANTHER" id="PTHR45619">
    <property type="entry name" value="SERINE/THREONINE-PROTEIN PHOSPHATASE PP2A-RELATED"/>
    <property type="match status" value="1"/>
</dbReference>
<dbReference type="PROSITE" id="PS00125">
    <property type="entry name" value="SER_THR_PHOSPHATASE"/>
    <property type="match status" value="1"/>
</dbReference>
<dbReference type="GO" id="GO:0046872">
    <property type="term" value="F:metal ion binding"/>
    <property type="evidence" value="ECO:0007669"/>
    <property type="project" value="UniProtKB-KW"/>
</dbReference>
<dbReference type="Proteomes" id="UP001146793">
    <property type="component" value="Unassembled WGS sequence"/>
</dbReference>
<dbReference type="InterPro" id="IPR029052">
    <property type="entry name" value="Metallo-depent_PP-like"/>
</dbReference>
<dbReference type="InterPro" id="IPR006186">
    <property type="entry name" value="Ser/Thr-sp_prot-phosphatase"/>
</dbReference>
<comment type="similarity">
    <text evidence="4">Belongs to the PPP phosphatase family.</text>
</comment>
<keyword evidence="1" id="KW-0479">Metal-binding</keyword>
<dbReference type="GO" id="GO:0004722">
    <property type="term" value="F:protein serine/threonine phosphatase activity"/>
    <property type="evidence" value="ECO:0007669"/>
    <property type="project" value="UniProtKB-EC"/>
</dbReference>
<sequence>MSNYSQLFTSLLEKKKIPSKKVIELLTKLKEYLLEENNILFINGPVAVVGDIHGQFYDLLELFKQAGYENIPNSAPPRKFVCLGDYVDRGHYGLEVVLSLFLLKLMYPAHFVLLRGNHECRTITQNYGFYEECFNHYQDLNIWKAIMNVFDVLPIGAVVDQTIFCVHGGLSPHAFNFFEIKNLWRFQEIPTSGGLCDLLWSDPTHEIENWTPSPRLSGWLFGEKVLDEFLEINKVNLICRSHQLAPKGYYWWFEDDPFKPMKKKICTVWSAPNYLYTNKNEASVLFLENGQVDKFITFKASPNDPNHDQYLKENN</sequence>
<dbReference type="SMART" id="SM00156">
    <property type="entry name" value="PP2Ac"/>
    <property type="match status" value="1"/>
</dbReference>
<dbReference type="InterPro" id="IPR004843">
    <property type="entry name" value="Calcineurin-like_PHP"/>
</dbReference>